<proteinExistence type="inferred from homology"/>
<evidence type="ECO:0000256" key="5">
    <source>
        <dbReference type="ARBA" id="ARBA00022989"/>
    </source>
</evidence>
<keyword evidence="3" id="KW-1003">Cell membrane</keyword>
<comment type="similarity">
    <text evidence="2">Belongs to the TMEM8 family.</text>
</comment>
<accession>A0AAV6YUE5</accession>
<feature type="signal peptide" evidence="8">
    <location>
        <begin position="1"/>
        <end position="18"/>
    </location>
</feature>
<name>A0AAV6YUE5_ENGPU</name>
<dbReference type="EMBL" id="WNYA01014705">
    <property type="protein sequence ID" value="KAG8539440.1"/>
    <property type="molecule type" value="Genomic_DNA"/>
</dbReference>
<reference evidence="9" key="1">
    <citation type="thesis" date="2020" institute="ProQuest LLC" country="789 East Eisenhower Parkway, Ann Arbor, MI, USA">
        <title>Comparative Genomics and Chromosome Evolution.</title>
        <authorList>
            <person name="Mudd A.B."/>
        </authorList>
    </citation>
    <scope>NUCLEOTIDE SEQUENCE</scope>
    <source>
        <strain evidence="9">237g6f4</strain>
        <tissue evidence="9">Blood</tissue>
    </source>
</reference>
<keyword evidence="5 7" id="KW-1133">Transmembrane helix</keyword>
<organism evidence="9 10">
    <name type="scientific">Engystomops pustulosus</name>
    <name type="common">Tungara frog</name>
    <name type="synonym">Physalaemus pustulosus</name>
    <dbReference type="NCBI Taxonomy" id="76066"/>
    <lineage>
        <taxon>Eukaryota</taxon>
        <taxon>Metazoa</taxon>
        <taxon>Chordata</taxon>
        <taxon>Craniata</taxon>
        <taxon>Vertebrata</taxon>
        <taxon>Euteleostomi</taxon>
        <taxon>Amphibia</taxon>
        <taxon>Batrachia</taxon>
        <taxon>Anura</taxon>
        <taxon>Neobatrachia</taxon>
        <taxon>Hyloidea</taxon>
        <taxon>Leptodactylidae</taxon>
        <taxon>Leiuperinae</taxon>
        <taxon>Engystomops</taxon>
    </lineage>
</organism>
<keyword evidence="4 7" id="KW-0812">Transmembrane</keyword>
<comment type="subcellular location">
    <subcellularLocation>
        <location evidence="1">Cell membrane</location>
        <topology evidence="1">Multi-pass membrane protein</topology>
    </subcellularLocation>
</comment>
<feature type="chain" id="PRO_5043664085" description="Transmembrane protein 8B" evidence="8">
    <location>
        <begin position="19"/>
        <end position="144"/>
    </location>
</feature>
<dbReference type="AlphaFoldDB" id="A0AAV6YUE5"/>
<comment type="caution">
    <text evidence="9">The sequence shown here is derived from an EMBL/GenBank/DDBJ whole genome shotgun (WGS) entry which is preliminary data.</text>
</comment>
<keyword evidence="10" id="KW-1185">Reference proteome</keyword>
<gene>
    <name evidence="9" type="ORF">GDO81_020910</name>
</gene>
<keyword evidence="6 7" id="KW-0472">Membrane</keyword>
<evidence type="ECO:0000313" key="9">
    <source>
        <dbReference type="EMBL" id="KAG8539440.1"/>
    </source>
</evidence>
<evidence type="ECO:0000256" key="3">
    <source>
        <dbReference type="ARBA" id="ARBA00022475"/>
    </source>
</evidence>
<dbReference type="Proteomes" id="UP000824782">
    <property type="component" value="Unassembled WGS sequence"/>
</dbReference>
<evidence type="ECO:0000256" key="1">
    <source>
        <dbReference type="ARBA" id="ARBA00004651"/>
    </source>
</evidence>
<evidence type="ECO:0000256" key="4">
    <source>
        <dbReference type="ARBA" id="ARBA00022692"/>
    </source>
</evidence>
<dbReference type="PANTHER" id="PTHR14319:SF7">
    <property type="entry name" value="POST-GPI ATTACHMENT TO PROTEINS FACTOR 6"/>
    <property type="match status" value="1"/>
</dbReference>
<evidence type="ECO:0000256" key="8">
    <source>
        <dbReference type="SAM" id="SignalP"/>
    </source>
</evidence>
<keyword evidence="8" id="KW-0732">Signal</keyword>
<feature type="transmembrane region" description="Helical" evidence="7">
    <location>
        <begin position="28"/>
        <end position="46"/>
    </location>
</feature>
<dbReference type="GO" id="GO:0005886">
    <property type="term" value="C:plasma membrane"/>
    <property type="evidence" value="ECO:0007669"/>
    <property type="project" value="UniProtKB-SubCell"/>
</dbReference>
<feature type="transmembrane region" description="Helical" evidence="7">
    <location>
        <begin position="66"/>
        <end position="85"/>
    </location>
</feature>
<sequence length="144" mass="16846">MFSFLSQVLFMLGTLVIAMSMQLDRRGIWNMLGPCLFALILLVIAWTTRGVRRRRCYPPSWQRWVFFLLPGVALALTAISVYVFAETNANYYYTHSLWHVMVAASVAFLLPPRERSKKSWEWSHLIDCGYKICQEDREELYVVT</sequence>
<evidence type="ECO:0000256" key="2">
    <source>
        <dbReference type="ARBA" id="ARBA00005542"/>
    </source>
</evidence>
<feature type="transmembrane region" description="Helical" evidence="7">
    <location>
        <begin position="91"/>
        <end position="110"/>
    </location>
</feature>
<dbReference type="InterPro" id="IPR021910">
    <property type="entry name" value="NGX6/PGAP6/MYMK"/>
</dbReference>
<protein>
    <recommendedName>
        <fullName evidence="11">Transmembrane protein 8B</fullName>
    </recommendedName>
</protein>
<evidence type="ECO:0000256" key="7">
    <source>
        <dbReference type="SAM" id="Phobius"/>
    </source>
</evidence>
<evidence type="ECO:0000313" key="10">
    <source>
        <dbReference type="Proteomes" id="UP000824782"/>
    </source>
</evidence>
<dbReference type="PANTHER" id="PTHR14319">
    <property type="entry name" value="FIVE-SPAN TRANSMEMBRANE PROTEIN M83"/>
    <property type="match status" value="1"/>
</dbReference>
<dbReference type="Pfam" id="PF12036">
    <property type="entry name" value="DUF3522"/>
    <property type="match status" value="1"/>
</dbReference>
<evidence type="ECO:0008006" key="11">
    <source>
        <dbReference type="Google" id="ProtNLM"/>
    </source>
</evidence>
<evidence type="ECO:0000256" key="6">
    <source>
        <dbReference type="ARBA" id="ARBA00023136"/>
    </source>
</evidence>